<proteinExistence type="predicted"/>
<gene>
    <name evidence="2" type="ORF">ACH5RR_030546</name>
</gene>
<accession>A0ABD2YUX6</accession>
<dbReference type="PANTHER" id="PTHR34539">
    <property type="entry name" value="T6J4.11 PROTEIN"/>
    <property type="match status" value="1"/>
</dbReference>
<evidence type="ECO:0000313" key="2">
    <source>
        <dbReference type="EMBL" id="KAL3511145.1"/>
    </source>
</evidence>
<dbReference type="PANTHER" id="PTHR34539:SF3">
    <property type="entry name" value="NAC DOMAIN-CONTAINING PROTEIN"/>
    <property type="match status" value="1"/>
</dbReference>
<keyword evidence="3" id="KW-1185">Reference proteome</keyword>
<feature type="region of interest" description="Disordered" evidence="1">
    <location>
        <begin position="63"/>
        <end position="137"/>
    </location>
</feature>
<comment type="caution">
    <text evidence="2">The sequence shown here is derived from an EMBL/GenBank/DDBJ whole genome shotgun (WGS) entry which is preliminary data.</text>
</comment>
<sequence>MAETTHSKRQREEEKEHYQFEEEEDNTKRYKSSSYSQILSLLEEEEDEPNKDLLDIFQSLQQELSSDASSSTDPLQISASSAVADHQSGVSAALEESSSLSSDEDDDRLRMMRHLLEASDDELGLPSRSESGEGELHQHNPLFLGDGLWEFEDDAANYYTLLQSELFM</sequence>
<evidence type="ECO:0000313" key="3">
    <source>
        <dbReference type="Proteomes" id="UP001630127"/>
    </source>
</evidence>
<reference evidence="2 3" key="1">
    <citation type="submission" date="2024-11" db="EMBL/GenBank/DDBJ databases">
        <title>A near-complete genome assembly of Cinchona calisaya.</title>
        <authorList>
            <person name="Lian D.C."/>
            <person name="Zhao X.W."/>
            <person name="Wei L."/>
        </authorList>
    </citation>
    <scope>NUCLEOTIDE SEQUENCE [LARGE SCALE GENOMIC DNA]</scope>
    <source>
        <tissue evidence="2">Nenye</tissue>
    </source>
</reference>
<feature type="compositionally biased region" description="Basic and acidic residues" evidence="1">
    <location>
        <begin position="10"/>
        <end position="20"/>
    </location>
</feature>
<name>A0ABD2YUX6_9GENT</name>
<feature type="region of interest" description="Disordered" evidence="1">
    <location>
        <begin position="1"/>
        <end position="34"/>
    </location>
</feature>
<dbReference type="EMBL" id="JBJUIK010000012">
    <property type="protein sequence ID" value="KAL3511145.1"/>
    <property type="molecule type" value="Genomic_DNA"/>
</dbReference>
<feature type="compositionally biased region" description="Basic and acidic residues" evidence="1">
    <location>
        <begin position="107"/>
        <end position="117"/>
    </location>
</feature>
<dbReference type="AlphaFoldDB" id="A0ABD2YUX6"/>
<dbReference type="Proteomes" id="UP001630127">
    <property type="component" value="Unassembled WGS sequence"/>
</dbReference>
<feature type="compositionally biased region" description="Polar residues" evidence="1">
    <location>
        <begin position="63"/>
        <end position="81"/>
    </location>
</feature>
<protein>
    <submittedName>
        <fullName evidence="2">Uncharacterized protein</fullName>
    </submittedName>
</protein>
<organism evidence="2 3">
    <name type="scientific">Cinchona calisaya</name>
    <dbReference type="NCBI Taxonomy" id="153742"/>
    <lineage>
        <taxon>Eukaryota</taxon>
        <taxon>Viridiplantae</taxon>
        <taxon>Streptophyta</taxon>
        <taxon>Embryophyta</taxon>
        <taxon>Tracheophyta</taxon>
        <taxon>Spermatophyta</taxon>
        <taxon>Magnoliopsida</taxon>
        <taxon>eudicotyledons</taxon>
        <taxon>Gunneridae</taxon>
        <taxon>Pentapetalae</taxon>
        <taxon>asterids</taxon>
        <taxon>lamiids</taxon>
        <taxon>Gentianales</taxon>
        <taxon>Rubiaceae</taxon>
        <taxon>Cinchonoideae</taxon>
        <taxon>Cinchoneae</taxon>
        <taxon>Cinchona</taxon>
    </lineage>
</organism>
<evidence type="ECO:0000256" key="1">
    <source>
        <dbReference type="SAM" id="MobiDB-lite"/>
    </source>
</evidence>